<dbReference type="InterPro" id="IPR011990">
    <property type="entry name" value="TPR-like_helical_dom_sf"/>
</dbReference>
<dbReference type="SUPFAM" id="SSF48452">
    <property type="entry name" value="TPR-like"/>
    <property type="match status" value="1"/>
</dbReference>
<evidence type="ECO:0008006" key="3">
    <source>
        <dbReference type="Google" id="ProtNLM"/>
    </source>
</evidence>
<dbReference type="Proteomes" id="UP000184513">
    <property type="component" value="Unassembled WGS sequence"/>
</dbReference>
<gene>
    <name evidence="1" type="ORF">SAMN04488057_101517</name>
</gene>
<sequence>MISNFKKDFLFDLISSLSPSEKRNFKLYAKRLSSNQHAKFLVLFDVLEGMEEYDEAHLLKKAPVGKKQLSNMKAHLYKQILTSLRLLYADRNVELQLNEQIDFGRILFNKGLYMHSLKVLDKAKQVAGQYGLDTVMLRVVEMEKVIESQHITRSIRNRAELLGQESAALSHKVNLKNRFSSLSLQLYGIYLKTGYIKDREGRRTLERFYQRNMPDYSFSDLGFYEKMYLFQAQVWYFHIIQDFPLCYRAAQHWVDLFHYSPHMIRVATGNYLKAYHYLLDTLFYLGYFDRFMEVLEEFRASLKQGEFVMDDNSRVLAFLYLYSNLLNIHFLKGEFSKGVRELIPVLMREMQPIKSKLDIHHLMVLHYKVACLYFGHGDNEKAIFYLDQVIENNQDGLREDLQCFAHILKLIASYEAGLDEKLDGQIRNVYRFLIKMDDLHQVQKEMMWFVRKLSRIYDHELKGAFIDLREKLKIYENHPFEKRAFLYLDIISWLESKIENVPVQEVIQKKFLEKSKAGKING</sequence>
<evidence type="ECO:0000313" key="2">
    <source>
        <dbReference type="Proteomes" id="UP000184513"/>
    </source>
</evidence>
<name>A0A1M7IY75_9BACT</name>
<dbReference type="AlphaFoldDB" id="A0A1M7IY75"/>
<dbReference type="EMBL" id="FRCY01000001">
    <property type="protein sequence ID" value="SHM45784.1"/>
    <property type="molecule type" value="Genomic_DNA"/>
</dbReference>
<keyword evidence="2" id="KW-1185">Reference proteome</keyword>
<reference evidence="1 2" key="1">
    <citation type="submission" date="2016-11" db="EMBL/GenBank/DDBJ databases">
        <authorList>
            <person name="Jaros S."/>
            <person name="Januszkiewicz K."/>
            <person name="Wedrychowicz H."/>
        </authorList>
    </citation>
    <scope>NUCLEOTIDE SEQUENCE [LARGE SCALE GENOMIC DNA]</scope>
    <source>
        <strain evidence="1 2">CGMCC 1.6102</strain>
    </source>
</reference>
<dbReference type="STRING" id="388280.SAMN04488057_101517"/>
<dbReference type="RefSeq" id="WP_178371427.1">
    <property type="nucleotide sequence ID" value="NZ_FRCY01000001.1"/>
</dbReference>
<evidence type="ECO:0000313" key="1">
    <source>
        <dbReference type="EMBL" id="SHM45784.1"/>
    </source>
</evidence>
<protein>
    <recommendedName>
        <fullName evidence="3">Tetratricopeptide repeat-containing protein</fullName>
    </recommendedName>
</protein>
<proteinExistence type="predicted"/>
<organism evidence="1 2">
    <name type="scientific">Cyclobacterium lianum</name>
    <dbReference type="NCBI Taxonomy" id="388280"/>
    <lineage>
        <taxon>Bacteria</taxon>
        <taxon>Pseudomonadati</taxon>
        <taxon>Bacteroidota</taxon>
        <taxon>Cytophagia</taxon>
        <taxon>Cytophagales</taxon>
        <taxon>Cyclobacteriaceae</taxon>
        <taxon>Cyclobacterium</taxon>
    </lineage>
</organism>
<accession>A0A1M7IY75</accession>